<keyword evidence="1" id="KW-1133">Transmembrane helix</keyword>
<name>A0A9W6CB23_9FIRM</name>
<reference evidence="2 3" key="1">
    <citation type="journal article" date="2023" name="Int. J. Syst. Evol. Microbiol.">
        <title>Sellimonas catena sp. nov., isolated from human faeces.</title>
        <authorList>
            <person name="Hisatomi A."/>
            <person name="Ohkuma M."/>
            <person name="Sakamoto M."/>
        </authorList>
    </citation>
    <scope>NUCLEOTIDE SEQUENCE [LARGE SCALE GENOMIC DNA]</scope>
    <source>
        <strain evidence="2 3">12EGH17</strain>
    </source>
</reference>
<comment type="caution">
    <text evidence="2">The sequence shown here is derived from an EMBL/GenBank/DDBJ whole genome shotgun (WGS) entry which is preliminary data.</text>
</comment>
<keyword evidence="1" id="KW-0472">Membrane</keyword>
<evidence type="ECO:0000313" key="3">
    <source>
        <dbReference type="Proteomes" id="UP001145145"/>
    </source>
</evidence>
<evidence type="ECO:0000256" key="1">
    <source>
        <dbReference type="SAM" id="Phobius"/>
    </source>
</evidence>
<dbReference type="Proteomes" id="UP001145145">
    <property type="component" value="Unassembled WGS sequence"/>
</dbReference>
<dbReference type="AlphaFoldDB" id="A0A9W6CB23"/>
<gene>
    <name evidence="2" type="ORF">Selli1_31160</name>
</gene>
<dbReference type="Pfam" id="PF02588">
    <property type="entry name" value="YitT_membrane"/>
    <property type="match status" value="1"/>
</dbReference>
<dbReference type="InterPro" id="IPR003740">
    <property type="entry name" value="YitT"/>
</dbReference>
<keyword evidence="1" id="KW-0812">Transmembrane</keyword>
<evidence type="ECO:0000313" key="2">
    <source>
        <dbReference type="EMBL" id="GLG05942.1"/>
    </source>
</evidence>
<sequence length="87" mass="9412">MVLAGFLVGTGYYFCISSESTAVGFDVIALILNKKKPKINIALTMYLINTCVLLFGLLSYGITSVLTGIGFTALQSLTLNCLLKRKE</sequence>
<keyword evidence="3" id="KW-1185">Reference proteome</keyword>
<accession>A0A9W6CB23</accession>
<protein>
    <submittedName>
        <fullName evidence="2">Uncharacterized protein</fullName>
    </submittedName>
</protein>
<organism evidence="2 3">
    <name type="scientific">Sellimonas catena</name>
    <dbReference type="NCBI Taxonomy" id="2994035"/>
    <lineage>
        <taxon>Bacteria</taxon>
        <taxon>Bacillati</taxon>
        <taxon>Bacillota</taxon>
        <taxon>Clostridia</taxon>
        <taxon>Lachnospirales</taxon>
        <taxon>Lachnospiraceae</taxon>
        <taxon>Sellimonas</taxon>
    </lineage>
</organism>
<proteinExistence type="predicted"/>
<feature type="transmembrane region" description="Helical" evidence="1">
    <location>
        <begin position="6"/>
        <end position="32"/>
    </location>
</feature>
<dbReference type="EMBL" id="BSBO01000041">
    <property type="protein sequence ID" value="GLG05942.1"/>
    <property type="molecule type" value="Genomic_DNA"/>
</dbReference>